<dbReference type="InterPro" id="IPR001128">
    <property type="entry name" value="Cyt_P450"/>
</dbReference>
<comment type="similarity">
    <text evidence="1 8">Belongs to the cytochrome P450 family.</text>
</comment>
<name>A0A8H7V196_9FUNG</name>
<evidence type="ECO:0008006" key="12">
    <source>
        <dbReference type="Google" id="ProtNLM"/>
    </source>
</evidence>
<dbReference type="GO" id="GO:0016705">
    <property type="term" value="F:oxidoreductase activity, acting on paired donors, with incorporation or reduction of molecular oxygen"/>
    <property type="evidence" value="ECO:0007669"/>
    <property type="project" value="InterPro"/>
</dbReference>
<keyword evidence="3 7" id="KW-0479">Metal-binding</keyword>
<keyword evidence="9" id="KW-0812">Transmembrane</keyword>
<dbReference type="PANTHER" id="PTHR24291">
    <property type="entry name" value="CYTOCHROME P450 FAMILY 4"/>
    <property type="match status" value="1"/>
</dbReference>
<keyword evidence="6 8" id="KW-0503">Monooxygenase</keyword>
<dbReference type="Pfam" id="PF00067">
    <property type="entry name" value="p450"/>
    <property type="match status" value="1"/>
</dbReference>
<evidence type="ECO:0000313" key="10">
    <source>
        <dbReference type="EMBL" id="KAG2206391.1"/>
    </source>
</evidence>
<evidence type="ECO:0000256" key="9">
    <source>
        <dbReference type="SAM" id="Phobius"/>
    </source>
</evidence>
<evidence type="ECO:0000313" key="11">
    <source>
        <dbReference type="Proteomes" id="UP000650833"/>
    </source>
</evidence>
<keyword evidence="9" id="KW-1133">Transmembrane helix</keyword>
<dbReference type="InterPro" id="IPR050196">
    <property type="entry name" value="Cytochrome_P450_Monoox"/>
</dbReference>
<accession>A0A8H7V196</accession>
<dbReference type="EMBL" id="JAEPRC010000152">
    <property type="protein sequence ID" value="KAG2206391.1"/>
    <property type="molecule type" value="Genomic_DNA"/>
</dbReference>
<dbReference type="AlphaFoldDB" id="A0A8H7V196"/>
<dbReference type="PRINTS" id="PR00385">
    <property type="entry name" value="P450"/>
</dbReference>
<keyword evidence="5 7" id="KW-0408">Iron</keyword>
<dbReference type="Gene3D" id="1.10.630.10">
    <property type="entry name" value="Cytochrome P450"/>
    <property type="match status" value="1"/>
</dbReference>
<evidence type="ECO:0000256" key="2">
    <source>
        <dbReference type="ARBA" id="ARBA00022617"/>
    </source>
</evidence>
<keyword evidence="2 7" id="KW-0349">Heme</keyword>
<dbReference type="GO" id="GO:0004497">
    <property type="term" value="F:monooxygenase activity"/>
    <property type="evidence" value="ECO:0007669"/>
    <property type="project" value="UniProtKB-KW"/>
</dbReference>
<keyword evidence="9" id="KW-0472">Membrane</keyword>
<evidence type="ECO:0000256" key="6">
    <source>
        <dbReference type="ARBA" id="ARBA00023033"/>
    </source>
</evidence>
<evidence type="ECO:0000256" key="4">
    <source>
        <dbReference type="ARBA" id="ARBA00023002"/>
    </source>
</evidence>
<dbReference type="PROSITE" id="PS00086">
    <property type="entry name" value="CYTOCHROME_P450"/>
    <property type="match status" value="1"/>
</dbReference>
<evidence type="ECO:0000256" key="8">
    <source>
        <dbReference type="RuleBase" id="RU000461"/>
    </source>
</evidence>
<reference evidence="10" key="1">
    <citation type="submission" date="2020-12" db="EMBL/GenBank/DDBJ databases">
        <title>Metabolic potential, ecology and presence of endohyphal bacteria is reflected in genomic diversity of Mucoromycotina.</title>
        <authorList>
            <person name="Muszewska A."/>
            <person name="Okrasinska A."/>
            <person name="Steczkiewicz K."/>
            <person name="Drgas O."/>
            <person name="Orlowska M."/>
            <person name="Perlinska-Lenart U."/>
            <person name="Aleksandrzak-Piekarczyk T."/>
            <person name="Szatraj K."/>
            <person name="Zielenkiewicz U."/>
            <person name="Pilsyk S."/>
            <person name="Malc E."/>
            <person name="Mieczkowski P."/>
            <person name="Kruszewska J.S."/>
            <person name="Biernat P."/>
            <person name="Pawlowska J."/>
        </authorList>
    </citation>
    <scope>NUCLEOTIDE SEQUENCE</scope>
    <source>
        <strain evidence="10">CBS 226.32</strain>
    </source>
</reference>
<dbReference type="InterPro" id="IPR002401">
    <property type="entry name" value="Cyt_P450_E_grp-I"/>
</dbReference>
<evidence type="ECO:0000256" key="1">
    <source>
        <dbReference type="ARBA" id="ARBA00010617"/>
    </source>
</evidence>
<evidence type="ECO:0000256" key="3">
    <source>
        <dbReference type="ARBA" id="ARBA00022723"/>
    </source>
</evidence>
<keyword evidence="11" id="KW-1185">Reference proteome</keyword>
<feature type="transmembrane region" description="Helical" evidence="9">
    <location>
        <begin position="27"/>
        <end position="46"/>
    </location>
</feature>
<dbReference type="InterPro" id="IPR036396">
    <property type="entry name" value="Cyt_P450_sf"/>
</dbReference>
<sequence length="524" mass="60057">MIENTLQNCNKIIEKAFLVVRKNKTSYIGIAIFCLVLQQVYASFAVPPKYLRQYPKVSFLSMIRSFYIKESVANRTKRLITPLTNAGHNFYVCRIPLDWTIFVTDPIAAKTILLKTENFPKTHAIFGALGDSSPVVKFMGKQNVAVSNGEVWKKQRKIMNPAFHRSQPVKTFGNVMPDLFTLIDQDPDHVFITPRMKSFALDALGLSAFGFDFQSLKGDPEGWTSKYNIVVSTLFNPFVNVFAKFDFLIKYVSPERRRIIKATDEFSLMLSNLADKRRQEILDGKKKDIPDQEKDLLTLMIEADIREGIKTTTTELRHNIAIFFLAGHDTTANTLAFCLYNLAKHKHVQKKARQEVLDILGDDPYDVTPTAEDLKKLNYINMVIKENLRRNGPIDNLMSRDTQQDIDLNGTIIPKGSKISVNVSSIHMNPKIWHDPESFIPERFEQGGEFDSHDGFTWIPFSNGSRQCLGLNFSLTEQRIVLAMLLKRYEIDIPKDSIHYNEIVFDKAFTFAPKSLELTFKKRY</sequence>
<dbReference type="Proteomes" id="UP000650833">
    <property type="component" value="Unassembled WGS sequence"/>
</dbReference>
<dbReference type="PANTHER" id="PTHR24291:SF50">
    <property type="entry name" value="BIFUNCTIONAL ALBAFLAVENONE MONOOXYGENASE_TERPENE SYNTHASE"/>
    <property type="match status" value="1"/>
</dbReference>
<keyword evidence="4 8" id="KW-0560">Oxidoreductase</keyword>
<comment type="cofactor">
    <cofactor evidence="7">
        <name>heme</name>
        <dbReference type="ChEBI" id="CHEBI:30413"/>
    </cofactor>
</comment>
<protein>
    <recommendedName>
        <fullName evidence="12">Cytochrome P450</fullName>
    </recommendedName>
</protein>
<dbReference type="PRINTS" id="PR00463">
    <property type="entry name" value="EP450I"/>
</dbReference>
<evidence type="ECO:0000256" key="7">
    <source>
        <dbReference type="PIRSR" id="PIRSR602401-1"/>
    </source>
</evidence>
<dbReference type="SUPFAM" id="SSF48264">
    <property type="entry name" value="Cytochrome P450"/>
    <property type="match status" value="1"/>
</dbReference>
<gene>
    <name evidence="10" type="ORF">INT46_003820</name>
</gene>
<proteinExistence type="inferred from homology"/>
<dbReference type="InterPro" id="IPR017972">
    <property type="entry name" value="Cyt_P450_CS"/>
</dbReference>
<dbReference type="GO" id="GO:0005506">
    <property type="term" value="F:iron ion binding"/>
    <property type="evidence" value="ECO:0007669"/>
    <property type="project" value="InterPro"/>
</dbReference>
<dbReference type="GO" id="GO:0020037">
    <property type="term" value="F:heme binding"/>
    <property type="evidence" value="ECO:0007669"/>
    <property type="project" value="InterPro"/>
</dbReference>
<organism evidence="10 11">
    <name type="scientific">Mucor plumbeus</name>
    <dbReference type="NCBI Taxonomy" id="97098"/>
    <lineage>
        <taxon>Eukaryota</taxon>
        <taxon>Fungi</taxon>
        <taxon>Fungi incertae sedis</taxon>
        <taxon>Mucoromycota</taxon>
        <taxon>Mucoromycotina</taxon>
        <taxon>Mucoromycetes</taxon>
        <taxon>Mucorales</taxon>
        <taxon>Mucorineae</taxon>
        <taxon>Mucoraceae</taxon>
        <taxon>Mucor</taxon>
    </lineage>
</organism>
<dbReference type="OrthoDB" id="1470350at2759"/>
<feature type="binding site" description="axial binding residue" evidence="7">
    <location>
        <position position="468"/>
    </location>
    <ligand>
        <name>heme</name>
        <dbReference type="ChEBI" id="CHEBI:30413"/>
    </ligand>
    <ligandPart>
        <name>Fe</name>
        <dbReference type="ChEBI" id="CHEBI:18248"/>
    </ligandPart>
</feature>
<evidence type="ECO:0000256" key="5">
    <source>
        <dbReference type="ARBA" id="ARBA00023004"/>
    </source>
</evidence>
<comment type="caution">
    <text evidence="10">The sequence shown here is derived from an EMBL/GenBank/DDBJ whole genome shotgun (WGS) entry which is preliminary data.</text>
</comment>